<dbReference type="Pfam" id="PF11796">
    <property type="entry name" value="DUF3323"/>
    <property type="match status" value="1"/>
</dbReference>
<feature type="domain" description="DUF2399" evidence="1">
    <location>
        <begin position="250"/>
        <end position="397"/>
    </location>
</feature>
<evidence type="ECO:0000259" key="1">
    <source>
        <dbReference type="Pfam" id="PF09664"/>
    </source>
</evidence>
<dbReference type="Pfam" id="PF09664">
    <property type="entry name" value="DUF2399"/>
    <property type="match status" value="1"/>
</dbReference>
<feature type="domain" description="Conserved hypothetical protein CHP02679 N terminus" evidence="2">
    <location>
        <begin position="32"/>
        <end position="230"/>
    </location>
</feature>
<dbReference type="RefSeq" id="WP_336405517.1">
    <property type="nucleotide sequence ID" value="NZ_JBAPLU010000020.1"/>
</dbReference>
<dbReference type="InterPro" id="IPR024466">
    <property type="entry name" value="CHP02679_N"/>
</dbReference>
<evidence type="ECO:0000313" key="4">
    <source>
        <dbReference type="Proteomes" id="UP001361570"/>
    </source>
</evidence>
<name>A0ABU8DX26_9ACTN</name>
<organism evidence="3 4">
    <name type="scientific">Klenkia sesuvii</name>
    <dbReference type="NCBI Taxonomy" id="3103137"/>
    <lineage>
        <taxon>Bacteria</taxon>
        <taxon>Bacillati</taxon>
        <taxon>Actinomycetota</taxon>
        <taxon>Actinomycetes</taxon>
        <taxon>Geodermatophilales</taxon>
        <taxon>Geodermatophilaceae</taxon>
        <taxon>Klenkia</taxon>
    </lineage>
</organism>
<gene>
    <name evidence="3" type="ORF">TEK04_16870</name>
</gene>
<dbReference type="NCBIfam" id="TIGR02679">
    <property type="entry name" value="TIGR02679 family protein"/>
    <property type="match status" value="1"/>
</dbReference>
<comment type="caution">
    <text evidence="3">The sequence shown here is derived from an EMBL/GenBank/DDBJ whole genome shotgun (WGS) entry which is preliminary data.</text>
</comment>
<proteinExistence type="predicted"/>
<sequence>MTLLDELAHPSLGTFWSAARRQLERTGLEPAGTVVVELDDAGADLLGGVLGVRMRPGRRRIALADLDAVLRGSPAAVSLVEAAMALHGPLRDLPAERAARESARETSAADWAALVAPLSGAWVPVWTEGLRAAGLLRSAPAALAAAVAAVRTVDVDPLPRTLGELAAAVTGDAHGLDPGRRAGAVAVRGVAARAGEPAPTTAADRARLWAEVGVRTDDVSGTALVLGWRPPGTSAWAVSMRARADLGVPTHVTLRELRVAPRPWAAPDDVVHACENPQVVQAAADRVLSGPLICLQGNPSAAGSLLVEGLLADGAVVRYHGDFDWPGVAIAGRVLAVGARPWRLSVVDYRAAVPAAGVPLTGRPVVTPWDPELASAMADTGIAVHEEAVIDLLLTDLG</sequence>
<dbReference type="InterPro" id="IPR024465">
    <property type="entry name" value="DUF2399"/>
</dbReference>
<dbReference type="EMBL" id="JBAPLU010000020">
    <property type="protein sequence ID" value="MEI4273396.1"/>
    <property type="molecule type" value="Genomic_DNA"/>
</dbReference>
<keyword evidence="4" id="KW-1185">Reference proteome</keyword>
<evidence type="ECO:0000259" key="2">
    <source>
        <dbReference type="Pfam" id="PF11796"/>
    </source>
</evidence>
<accession>A0ABU8DX26</accession>
<dbReference type="Proteomes" id="UP001361570">
    <property type="component" value="Unassembled WGS sequence"/>
</dbReference>
<reference evidence="3 4" key="1">
    <citation type="submission" date="2024-03" db="EMBL/GenBank/DDBJ databases">
        <title>Draft genome sequence of Klenkia sp. LSe6-5.</title>
        <authorList>
            <person name="Duangmal K."/>
            <person name="Chantavorakit T."/>
        </authorList>
    </citation>
    <scope>NUCLEOTIDE SEQUENCE [LARGE SCALE GENOMIC DNA]</scope>
    <source>
        <strain evidence="3 4">LSe6-5</strain>
    </source>
</reference>
<protein>
    <submittedName>
        <fullName evidence="3">TIGR02679 family protein</fullName>
    </submittedName>
</protein>
<evidence type="ECO:0000313" key="3">
    <source>
        <dbReference type="EMBL" id="MEI4273396.1"/>
    </source>
</evidence>
<dbReference type="InterPro" id="IPR013495">
    <property type="entry name" value="CHP02679"/>
</dbReference>